<dbReference type="Gene3D" id="2.60.40.3140">
    <property type="match status" value="1"/>
</dbReference>
<dbReference type="OrthoDB" id="1153981at2"/>
<reference evidence="2" key="1">
    <citation type="submission" date="2017-02" db="EMBL/GenBank/DDBJ databases">
        <authorList>
            <person name="Varghese N."/>
            <person name="Submissions S."/>
        </authorList>
    </citation>
    <scope>NUCLEOTIDE SEQUENCE [LARGE SCALE GENOMIC DNA]</scope>
    <source>
        <strain evidence="2">DSM 22224</strain>
    </source>
</reference>
<dbReference type="STRING" id="634771.SAMN04488128_10570"/>
<sequence>MKRLIFFLSVIYIAGFPVLTSAQINNYYPDTWKENARPETPVLSGAAAEAPYYIASYKIVRDFNITNRDKAEVVTHYKTVYKRIHINSAAAADSLTQLALTLENGELLRGFRIRSLLPDGKTINLTDQTRSLKLNDGRTAVVVNNIQVQSGGELEYELSLKVMFDYAGADYLQSGIASGQIQFMLVAPRNLQFNFHAANGISGITDSIAGNNHYHRVTVQNVPALKNNDFYYFLPQLQRIDFALSTAVEGRDTTRLSWQQFGQDIYIPYVSVDKNEQKQLVKELDRWPFLKYRLPVPQLIYLVEQHIKSNYSLRPSGDFFEAPDLGTIIRNKQTDRNGMIKLMMAAYYTLNIPVQLLVTASRDTIPLQKDLVNRAAANNILLYFPAQQQALAPTEMNTRYPCYPPLWGNTLALRCRDTLVGAENKVLTDFIVTPQPAYTFSNSTLEASLGSFTHPVWKISQSFGGYGGSNVKNAFIQANTTELRNNIFNALLPFMPGARTVVSVEAQNEKFTNAPLDKPVVITSSLETPGLIVRDGDRYMLGIGQLLAGLQNYQYTLPEGDRAAQLAFPYYQEKRVHIDLPAGYTLADKSLFTADISHNNILGLKMRCEEENSRLHIFIIEWYSQSELKGEDKKTLGNILDRLKKLQQQQLTLVKKQ</sequence>
<organism evidence="1 2">
    <name type="scientific">Chitinophaga eiseniae</name>
    <dbReference type="NCBI Taxonomy" id="634771"/>
    <lineage>
        <taxon>Bacteria</taxon>
        <taxon>Pseudomonadati</taxon>
        <taxon>Bacteroidota</taxon>
        <taxon>Chitinophagia</taxon>
        <taxon>Chitinophagales</taxon>
        <taxon>Chitinophagaceae</taxon>
        <taxon>Chitinophaga</taxon>
    </lineage>
</organism>
<protein>
    <recommendedName>
        <fullName evidence="3">DUF3857 domain-containing protein</fullName>
    </recommendedName>
</protein>
<evidence type="ECO:0000313" key="1">
    <source>
        <dbReference type="EMBL" id="SKA39831.1"/>
    </source>
</evidence>
<keyword evidence="2" id="KW-1185">Reference proteome</keyword>
<dbReference type="EMBL" id="FUWZ01000005">
    <property type="protein sequence ID" value="SKA39831.1"/>
    <property type="molecule type" value="Genomic_DNA"/>
</dbReference>
<dbReference type="AlphaFoldDB" id="A0A1T4THV1"/>
<gene>
    <name evidence="1" type="ORF">SAMN04488128_10570</name>
</gene>
<evidence type="ECO:0000313" key="2">
    <source>
        <dbReference type="Proteomes" id="UP000190367"/>
    </source>
</evidence>
<dbReference type="RefSeq" id="WP_078671887.1">
    <property type="nucleotide sequence ID" value="NZ_FUWZ01000005.1"/>
</dbReference>
<name>A0A1T4THV1_9BACT</name>
<evidence type="ECO:0008006" key="3">
    <source>
        <dbReference type="Google" id="ProtNLM"/>
    </source>
</evidence>
<accession>A0A1T4THV1</accession>
<dbReference type="Proteomes" id="UP000190367">
    <property type="component" value="Unassembled WGS sequence"/>
</dbReference>
<proteinExistence type="predicted"/>